<dbReference type="PANTHER" id="PTHR11062">
    <property type="entry name" value="EXOSTOSIN HEPARAN SULFATE GLYCOSYLTRANSFERASE -RELATED"/>
    <property type="match status" value="1"/>
</dbReference>
<organism evidence="5 6">
    <name type="scientific">Dunaliella salina</name>
    <name type="common">Green alga</name>
    <name type="synonym">Protococcus salinus</name>
    <dbReference type="NCBI Taxonomy" id="3046"/>
    <lineage>
        <taxon>Eukaryota</taxon>
        <taxon>Viridiplantae</taxon>
        <taxon>Chlorophyta</taxon>
        <taxon>core chlorophytes</taxon>
        <taxon>Chlorophyceae</taxon>
        <taxon>CS clade</taxon>
        <taxon>Chlamydomonadales</taxon>
        <taxon>Dunaliellaceae</taxon>
        <taxon>Dunaliella</taxon>
    </lineage>
</organism>
<evidence type="ECO:0000256" key="1">
    <source>
        <dbReference type="ARBA" id="ARBA00004323"/>
    </source>
</evidence>
<feature type="domain" description="Exostosin GT47" evidence="4">
    <location>
        <begin position="84"/>
        <end position="366"/>
    </location>
</feature>
<evidence type="ECO:0000256" key="2">
    <source>
        <dbReference type="ARBA" id="ARBA00010271"/>
    </source>
</evidence>
<evidence type="ECO:0000313" key="6">
    <source>
        <dbReference type="Proteomes" id="UP000815325"/>
    </source>
</evidence>
<name>A0ABQ7G6W0_DUNSA</name>
<dbReference type="EMBL" id="MU070053">
    <property type="protein sequence ID" value="KAF5830347.1"/>
    <property type="molecule type" value="Genomic_DNA"/>
</dbReference>
<accession>A0ABQ7G6W0</accession>
<gene>
    <name evidence="5" type="ORF">DUNSADRAFT_14698</name>
</gene>
<dbReference type="InterPro" id="IPR004263">
    <property type="entry name" value="Exostosin"/>
</dbReference>
<sequence length="463" mass="52776">MKATNACFVMPLELSRNCPLQALDIPARGLQQQVSKLAKWAHVQIDCANPALQKTGEHARLHATRKNGCYIIVLVLSLLSSSICKPIGVHVYDAADYPILQDLQKCGRHWRGSQWGTEHAVHDWFRTQFHVSPMEADFFYVPIYFKCASSTRGRAYVAEKTTKLLEQLKYYQVSGGEDHIFLFASGDGPTRFPGWSRYIPNAIFIMTEGHYNDGLEKRLQAPYHNPFKDLLIPGYTGSARRIFNFIAADMPILSRRYLATYIGNDQGRITRLKVRNLSRLHPDLIFAPTSIHDPEYTQTLGNSKFCLVPRGLSSWSLRLYESFLAGCIPVVLNDYLRFPFTSFISYNTISIKWPENVINEELLKYLQAVDSNSLTSAHDEVRSVKCFFSFHPIHHFGNCTALTAMSTELLRKFKRFKSSPVTFWTLQGGIMDAQLNGFESWHPPFQVLDVFDGKAKEHYGNQS</sequence>
<keyword evidence="6" id="KW-1185">Reference proteome</keyword>
<dbReference type="Pfam" id="PF03016">
    <property type="entry name" value="Exostosin_GT47"/>
    <property type="match status" value="1"/>
</dbReference>
<keyword evidence="3" id="KW-0333">Golgi apparatus</keyword>
<dbReference type="Proteomes" id="UP000815325">
    <property type="component" value="Unassembled WGS sequence"/>
</dbReference>
<evidence type="ECO:0000259" key="4">
    <source>
        <dbReference type="Pfam" id="PF03016"/>
    </source>
</evidence>
<dbReference type="InterPro" id="IPR040911">
    <property type="entry name" value="Exostosin_GT47"/>
</dbReference>
<evidence type="ECO:0000256" key="3">
    <source>
        <dbReference type="ARBA" id="ARBA00023034"/>
    </source>
</evidence>
<protein>
    <submittedName>
        <fullName evidence="5">Exostosin family-domain-containing protein</fullName>
    </submittedName>
</protein>
<reference evidence="5" key="1">
    <citation type="submission" date="2017-08" db="EMBL/GenBank/DDBJ databases">
        <authorList>
            <person name="Polle J.E."/>
            <person name="Barry K."/>
            <person name="Cushman J."/>
            <person name="Schmutz J."/>
            <person name="Tran D."/>
            <person name="Hathwaick L.T."/>
            <person name="Yim W.C."/>
            <person name="Jenkins J."/>
            <person name="Mckie-Krisberg Z.M."/>
            <person name="Prochnik S."/>
            <person name="Lindquist E."/>
            <person name="Dockter R.B."/>
            <person name="Adam C."/>
            <person name="Molina H."/>
            <person name="Bunkerborg J."/>
            <person name="Jin E."/>
            <person name="Buchheim M."/>
            <person name="Magnuson J."/>
        </authorList>
    </citation>
    <scope>NUCLEOTIDE SEQUENCE</scope>
    <source>
        <strain evidence="5">CCAP 19/18</strain>
    </source>
</reference>
<comment type="similarity">
    <text evidence="2">Belongs to the glycosyltransferase 47 family.</text>
</comment>
<proteinExistence type="inferred from homology"/>
<evidence type="ECO:0000313" key="5">
    <source>
        <dbReference type="EMBL" id="KAF5830347.1"/>
    </source>
</evidence>
<comment type="subcellular location">
    <subcellularLocation>
        <location evidence="1">Golgi apparatus membrane</location>
        <topology evidence="1">Single-pass type II membrane protein</topology>
    </subcellularLocation>
</comment>
<comment type="caution">
    <text evidence="5">The sequence shown here is derived from an EMBL/GenBank/DDBJ whole genome shotgun (WGS) entry which is preliminary data.</text>
</comment>
<dbReference type="PANTHER" id="PTHR11062:SF281">
    <property type="entry name" value="EXOSTOSIN-LIKE 2"/>
    <property type="match status" value="1"/>
</dbReference>